<dbReference type="EMBL" id="JACEIK010000359">
    <property type="protein sequence ID" value="MCD7455647.1"/>
    <property type="molecule type" value="Genomic_DNA"/>
</dbReference>
<feature type="non-terminal residue" evidence="2">
    <location>
        <position position="79"/>
    </location>
</feature>
<sequence>MLVCTLIFLLGSSLEITDKLTPPSTISDINQFLLNNHFFVGDCFSNKPPFNEASAKFDNHDNVDYVSCFVPHNEIIQYK</sequence>
<evidence type="ECO:0000313" key="3">
    <source>
        <dbReference type="Proteomes" id="UP000823775"/>
    </source>
</evidence>
<protein>
    <submittedName>
        <fullName evidence="2">Uncharacterized protein</fullName>
    </submittedName>
</protein>
<reference evidence="2 3" key="1">
    <citation type="journal article" date="2021" name="BMC Genomics">
        <title>Datura genome reveals duplications of psychoactive alkaloid biosynthetic genes and high mutation rate following tissue culture.</title>
        <authorList>
            <person name="Rajewski A."/>
            <person name="Carter-House D."/>
            <person name="Stajich J."/>
            <person name="Litt A."/>
        </authorList>
    </citation>
    <scope>NUCLEOTIDE SEQUENCE [LARGE SCALE GENOMIC DNA]</scope>
    <source>
        <strain evidence="2">AR-01</strain>
    </source>
</reference>
<dbReference type="Proteomes" id="UP000823775">
    <property type="component" value="Unassembled WGS sequence"/>
</dbReference>
<keyword evidence="1" id="KW-0732">Signal</keyword>
<feature type="chain" id="PRO_5046506802" evidence="1">
    <location>
        <begin position="20"/>
        <end position="79"/>
    </location>
</feature>
<evidence type="ECO:0000313" key="2">
    <source>
        <dbReference type="EMBL" id="MCD7455647.1"/>
    </source>
</evidence>
<proteinExistence type="predicted"/>
<evidence type="ECO:0000256" key="1">
    <source>
        <dbReference type="SAM" id="SignalP"/>
    </source>
</evidence>
<gene>
    <name evidence="2" type="ORF">HAX54_029040</name>
</gene>
<name>A0ABS8SA03_DATST</name>
<organism evidence="2 3">
    <name type="scientific">Datura stramonium</name>
    <name type="common">Jimsonweed</name>
    <name type="synonym">Common thornapple</name>
    <dbReference type="NCBI Taxonomy" id="4076"/>
    <lineage>
        <taxon>Eukaryota</taxon>
        <taxon>Viridiplantae</taxon>
        <taxon>Streptophyta</taxon>
        <taxon>Embryophyta</taxon>
        <taxon>Tracheophyta</taxon>
        <taxon>Spermatophyta</taxon>
        <taxon>Magnoliopsida</taxon>
        <taxon>eudicotyledons</taxon>
        <taxon>Gunneridae</taxon>
        <taxon>Pentapetalae</taxon>
        <taxon>asterids</taxon>
        <taxon>lamiids</taxon>
        <taxon>Solanales</taxon>
        <taxon>Solanaceae</taxon>
        <taxon>Solanoideae</taxon>
        <taxon>Datureae</taxon>
        <taxon>Datura</taxon>
    </lineage>
</organism>
<feature type="signal peptide" evidence="1">
    <location>
        <begin position="1"/>
        <end position="19"/>
    </location>
</feature>
<accession>A0ABS8SA03</accession>
<comment type="caution">
    <text evidence="2">The sequence shown here is derived from an EMBL/GenBank/DDBJ whole genome shotgun (WGS) entry which is preliminary data.</text>
</comment>
<keyword evidence="3" id="KW-1185">Reference proteome</keyword>